<dbReference type="Proteomes" id="UP000199048">
    <property type="component" value="Unassembled WGS sequence"/>
</dbReference>
<sequence>MHIDISDVARVMAALSPDERASLDARVDKLKRDEAFLKEQAIAELRAMSDNEVIVRALNAGKSAARVLYDNPTMIEIDEVLRVLREAGFSREEPKQNIEFIYPGGKHIEIYGSKEALESVRDDLCGAFPGMKYSKGA</sequence>
<dbReference type="OrthoDB" id="9804944at2"/>
<evidence type="ECO:0000313" key="2">
    <source>
        <dbReference type="Proteomes" id="UP000199048"/>
    </source>
</evidence>
<dbReference type="STRING" id="582667.SAMN05192568_102645"/>
<evidence type="ECO:0000313" key="1">
    <source>
        <dbReference type="EMBL" id="SFM30906.1"/>
    </source>
</evidence>
<proteinExistence type="predicted"/>
<organism evidence="1 2">
    <name type="scientific">Methylobacterium pseudosasicola</name>
    <dbReference type="NCBI Taxonomy" id="582667"/>
    <lineage>
        <taxon>Bacteria</taxon>
        <taxon>Pseudomonadati</taxon>
        <taxon>Pseudomonadota</taxon>
        <taxon>Alphaproteobacteria</taxon>
        <taxon>Hyphomicrobiales</taxon>
        <taxon>Methylobacteriaceae</taxon>
        <taxon>Methylobacterium</taxon>
    </lineage>
</organism>
<dbReference type="AlphaFoldDB" id="A0A1I4PTL0"/>
<dbReference type="RefSeq" id="WP_092044015.1">
    <property type="nucleotide sequence ID" value="NZ_FOTK01000026.1"/>
</dbReference>
<gene>
    <name evidence="1" type="ORF">SAMN05192568_102645</name>
</gene>
<protein>
    <submittedName>
        <fullName evidence="1">Uncharacterized protein</fullName>
    </submittedName>
</protein>
<accession>A0A1I4PTL0</accession>
<keyword evidence="2" id="KW-1185">Reference proteome</keyword>
<dbReference type="EMBL" id="FOTK01000026">
    <property type="protein sequence ID" value="SFM30906.1"/>
    <property type="molecule type" value="Genomic_DNA"/>
</dbReference>
<name>A0A1I4PTL0_9HYPH</name>
<reference evidence="2" key="1">
    <citation type="submission" date="2016-10" db="EMBL/GenBank/DDBJ databases">
        <authorList>
            <person name="Varghese N."/>
            <person name="Submissions S."/>
        </authorList>
    </citation>
    <scope>NUCLEOTIDE SEQUENCE [LARGE SCALE GENOMIC DNA]</scope>
    <source>
        <strain evidence="2">BL36</strain>
    </source>
</reference>